<dbReference type="Gene3D" id="3.40.190.10">
    <property type="entry name" value="Periplasmic binding protein-like II"/>
    <property type="match status" value="2"/>
</dbReference>
<protein>
    <submittedName>
        <fullName evidence="6">LysR family transcriptional regulator</fullName>
    </submittedName>
</protein>
<evidence type="ECO:0000256" key="4">
    <source>
        <dbReference type="ARBA" id="ARBA00023163"/>
    </source>
</evidence>
<dbReference type="InterPro" id="IPR000847">
    <property type="entry name" value="LysR_HTH_N"/>
</dbReference>
<dbReference type="GO" id="GO:0003700">
    <property type="term" value="F:DNA-binding transcription factor activity"/>
    <property type="evidence" value="ECO:0007669"/>
    <property type="project" value="InterPro"/>
</dbReference>
<organism evidence="6 7">
    <name type="scientific">Caballeronia choica</name>
    <dbReference type="NCBI Taxonomy" id="326476"/>
    <lineage>
        <taxon>Bacteria</taxon>
        <taxon>Pseudomonadati</taxon>
        <taxon>Pseudomonadota</taxon>
        <taxon>Betaproteobacteria</taxon>
        <taxon>Burkholderiales</taxon>
        <taxon>Burkholderiaceae</taxon>
        <taxon>Caballeronia</taxon>
    </lineage>
</organism>
<dbReference type="GO" id="GO:0003677">
    <property type="term" value="F:DNA binding"/>
    <property type="evidence" value="ECO:0007669"/>
    <property type="project" value="UniProtKB-KW"/>
</dbReference>
<evidence type="ECO:0000313" key="7">
    <source>
        <dbReference type="Proteomes" id="UP000054770"/>
    </source>
</evidence>
<dbReference type="PANTHER" id="PTHR30118:SF15">
    <property type="entry name" value="TRANSCRIPTIONAL REGULATORY PROTEIN"/>
    <property type="match status" value="1"/>
</dbReference>
<keyword evidence="3" id="KW-0238">DNA-binding</keyword>
<gene>
    <name evidence="6" type="ORF">AWB68_05515</name>
</gene>
<dbReference type="SUPFAM" id="SSF53850">
    <property type="entry name" value="Periplasmic binding protein-like II"/>
    <property type="match status" value="1"/>
</dbReference>
<dbReference type="SUPFAM" id="SSF46785">
    <property type="entry name" value="Winged helix' DNA-binding domain"/>
    <property type="match status" value="1"/>
</dbReference>
<dbReference type="Proteomes" id="UP000054770">
    <property type="component" value="Unassembled WGS sequence"/>
</dbReference>
<evidence type="ECO:0000256" key="3">
    <source>
        <dbReference type="ARBA" id="ARBA00023125"/>
    </source>
</evidence>
<accession>A0A158KEB2</accession>
<evidence type="ECO:0000256" key="2">
    <source>
        <dbReference type="ARBA" id="ARBA00023015"/>
    </source>
</evidence>
<name>A0A158KEB2_9BURK</name>
<dbReference type="AlphaFoldDB" id="A0A158KEB2"/>
<evidence type="ECO:0000259" key="5">
    <source>
        <dbReference type="PROSITE" id="PS50931"/>
    </source>
</evidence>
<dbReference type="PROSITE" id="PS50931">
    <property type="entry name" value="HTH_LYSR"/>
    <property type="match status" value="1"/>
</dbReference>
<dbReference type="InterPro" id="IPR036390">
    <property type="entry name" value="WH_DNA-bd_sf"/>
</dbReference>
<comment type="similarity">
    <text evidence="1">Belongs to the LysR transcriptional regulatory family.</text>
</comment>
<dbReference type="InterPro" id="IPR050389">
    <property type="entry name" value="LysR-type_TF"/>
</dbReference>
<dbReference type="Pfam" id="PF03466">
    <property type="entry name" value="LysR_substrate"/>
    <property type="match status" value="1"/>
</dbReference>
<comment type="caution">
    <text evidence="6">The sequence shown here is derived from an EMBL/GenBank/DDBJ whole genome shotgun (WGS) entry which is preliminary data.</text>
</comment>
<dbReference type="EMBL" id="FCON02000081">
    <property type="protein sequence ID" value="SAL78890.1"/>
    <property type="molecule type" value="Genomic_DNA"/>
</dbReference>
<dbReference type="Gene3D" id="1.10.10.10">
    <property type="entry name" value="Winged helix-like DNA-binding domain superfamily/Winged helix DNA-binding domain"/>
    <property type="match status" value="1"/>
</dbReference>
<keyword evidence="4" id="KW-0804">Transcription</keyword>
<keyword evidence="2" id="KW-0805">Transcription regulation</keyword>
<reference evidence="6" key="1">
    <citation type="submission" date="2016-01" db="EMBL/GenBank/DDBJ databases">
        <authorList>
            <person name="Peeters C."/>
        </authorList>
    </citation>
    <scope>NUCLEOTIDE SEQUENCE [LARGE SCALE GENOMIC DNA]</scope>
    <source>
        <strain evidence="6">LMG 22940</strain>
    </source>
</reference>
<dbReference type="Pfam" id="PF00126">
    <property type="entry name" value="HTH_1"/>
    <property type="match status" value="1"/>
</dbReference>
<evidence type="ECO:0000313" key="6">
    <source>
        <dbReference type="EMBL" id="SAL78890.1"/>
    </source>
</evidence>
<dbReference type="RefSeq" id="WP_087647546.1">
    <property type="nucleotide sequence ID" value="NZ_FCON02000081.1"/>
</dbReference>
<keyword evidence="7" id="KW-1185">Reference proteome</keyword>
<dbReference type="OrthoDB" id="5495633at2"/>
<dbReference type="PANTHER" id="PTHR30118">
    <property type="entry name" value="HTH-TYPE TRANSCRIPTIONAL REGULATOR LEUO-RELATED"/>
    <property type="match status" value="1"/>
</dbReference>
<proteinExistence type="inferred from homology"/>
<evidence type="ECO:0000256" key="1">
    <source>
        <dbReference type="ARBA" id="ARBA00009437"/>
    </source>
</evidence>
<dbReference type="InterPro" id="IPR037402">
    <property type="entry name" value="YidZ_PBP2"/>
</dbReference>
<sequence length="301" mass="34371">MNLRSIDLNLLLVFDTIYSERNISKAARKLALSQPTVSNALARLRERLDDPLFTRTSDGMVPTARAKTLADPIRQALDLIERGLRSDDAFDYAHSERRFVIAVEDYGETVIVPRFCDWLAQTAPNIRIKILREPGNQLTAEMKDGEVDLTLDYFIQHDPSFRNERVLTEGLLTLSQREHPQLTGRLTLEQYLALRHVVLTPRAGSMSIIDRALAKRGLRRHIALEVPHFQSMPVLVQTAGLLCTLPKRMAQLYADNFRVTAHTVPMRVPNFPIYLTWHSSADTDPAHMWLRQNLIALCQRL</sequence>
<dbReference type="InterPro" id="IPR036388">
    <property type="entry name" value="WH-like_DNA-bd_sf"/>
</dbReference>
<feature type="domain" description="HTH lysR-type" evidence="5">
    <location>
        <begin position="6"/>
        <end position="63"/>
    </location>
</feature>
<dbReference type="PRINTS" id="PR00039">
    <property type="entry name" value="HTHLYSR"/>
</dbReference>
<dbReference type="CDD" id="cd08417">
    <property type="entry name" value="PBP2_Nitroaromatics_like"/>
    <property type="match status" value="1"/>
</dbReference>
<dbReference type="InterPro" id="IPR005119">
    <property type="entry name" value="LysR_subst-bd"/>
</dbReference>